<dbReference type="PRINTS" id="PR00120">
    <property type="entry name" value="HATPASE"/>
</dbReference>
<name>A0A4V6TSX2_9NEIS</name>
<keyword evidence="7 8" id="KW-0472">Membrane</keyword>
<evidence type="ECO:0000256" key="6">
    <source>
        <dbReference type="ARBA" id="ARBA00022989"/>
    </source>
</evidence>
<dbReference type="SUPFAM" id="SSF56784">
    <property type="entry name" value="HAD-like"/>
    <property type="match status" value="1"/>
</dbReference>
<dbReference type="GO" id="GO:0015662">
    <property type="term" value="F:P-type ion transporter activity"/>
    <property type="evidence" value="ECO:0007669"/>
    <property type="project" value="UniProtKB-ARBA"/>
</dbReference>
<dbReference type="GO" id="GO:0005524">
    <property type="term" value="F:ATP binding"/>
    <property type="evidence" value="ECO:0007669"/>
    <property type="project" value="UniProtKB-KW"/>
</dbReference>
<keyword evidence="2 8" id="KW-0812">Transmembrane</keyword>
<dbReference type="Gene3D" id="3.40.50.1000">
    <property type="entry name" value="HAD superfamily/HAD-like"/>
    <property type="match status" value="1"/>
</dbReference>
<dbReference type="InterPro" id="IPR023299">
    <property type="entry name" value="ATPase_P-typ_cyto_dom_N"/>
</dbReference>
<evidence type="ECO:0000256" key="4">
    <source>
        <dbReference type="ARBA" id="ARBA00022840"/>
    </source>
</evidence>
<dbReference type="SMART" id="SM00831">
    <property type="entry name" value="Cation_ATPase_N"/>
    <property type="match status" value="1"/>
</dbReference>
<evidence type="ECO:0000259" key="9">
    <source>
        <dbReference type="SMART" id="SM00831"/>
    </source>
</evidence>
<dbReference type="Gene3D" id="2.70.150.10">
    <property type="entry name" value="Calcium-transporting ATPase, cytoplasmic transduction domain A"/>
    <property type="match status" value="1"/>
</dbReference>
<dbReference type="InterPro" id="IPR036412">
    <property type="entry name" value="HAD-like_sf"/>
</dbReference>
<feature type="transmembrane region" description="Helical" evidence="8">
    <location>
        <begin position="215"/>
        <end position="234"/>
    </location>
</feature>
<dbReference type="SUPFAM" id="SSF81653">
    <property type="entry name" value="Calcium ATPase, transduction domain A"/>
    <property type="match status" value="1"/>
</dbReference>
<feature type="transmembrane region" description="Helical" evidence="8">
    <location>
        <begin position="781"/>
        <end position="803"/>
    </location>
</feature>
<dbReference type="SUPFAM" id="SSF81660">
    <property type="entry name" value="Metal cation-transporting ATPase, ATP-binding domain N"/>
    <property type="match status" value="1"/>
</dbReference>
<evidence type="ECO:0000256" key="5">
    <source>
        <dbReference type="ARBA" id="ARBA00022967"/>
    </source>
</evidence>
<dbReference type="RefSeq" id="WP_136552971.1">
    <property type="nucleotide sequence ID" value="NZ_STGJ01000008.1"/>
</dbReference>
<accession>A0A4V6TSX2</accession>
<gene>
    <name evidence="10" type="ORF">E5K04_08445</name>
</gene>
<dbReference type="SUPFAM" id="SSF81665">
    <property type="entry name" value="Calcium ATPase, transmembrane domain M"/>
    <property type="match status" value="1"/>
</dbReference>
<dbReference type="InterPro" id="IPR023214">
    <property type="entry name" value="HAD_sf"/>
</dbReference>
<evidence type="ECO:0000256" key="3">
    <source>
        <dbReference type="ARBA" id="ARBA00022741"/>
    </source>
</evidence>
<feature type="transmembrane region" description="Helical" evidence="8">
    <location>
        <begin position="648"/>
        <end position="669"/>
    </location>
</feature>
<dbReference type="Pfam" id="PF00702">
    <property type="entry name" value="Hydrolase"/>
    <property type="match status" value="1"/>
</dbReference>
<keyword evidence="11" id="KW-1185">Reference proteome</keyword>
<evidence type="ECO:0000256" key="7">
    <source>
        <dbReference type="ARBA" id="ARBA00023136"/>
    </source>
</evidence>
<dbReference type="OrthoDB" id="9814270at2"/>
<dbReference type="InterPro" id="IPR006068">
    <property type="entry name" value="ATPase_P-typ_cation-transptr_C"/>
</dbReference>
<dbReference type="Pfam" id="PF00122">
    <property type="entry name" value="E1-E2_ATPase"/>
    <property type="match status" value="1"/>
</dbReference>
<keyword evidence="3" id="KW-0547">Nucleotide-binding</keyword>
<dbReference type="InterPro" id="IPR001757">
    <property type="entry name" value="P_typ_ATPase"/>
</dbReference>
<evidence type="ECO:0000256" key="2">
    <source>
        <dbReference type="ARBA" id="ARBA00022692"/>
    </source>
</evidence>
<feature type="transmembrane region" description="Helical" evidence="8">
    <location>
        <begin position="240"/>
        <end position="266"/>
    </location>
</feature>
<feature type="transmembrane region" description="Helical" evidence="8">
    <location>
        <begin position="63"/>
        <end position="82"/>
    </location>
</feature>
<dbReference type="SFLD" id="SFLDF00027">
    <property type="entry name" value="p-type_atpase"/>
    <property type="match status" value="1"/>
</dbReference>
<dbReference type="Pfam" id="PF00689">
    <property type="entry name" value="Cation_ATPase_C"/>
    <property type="match status" value="1"/>
</dbReference>
<proteinExistence type="predicted"/>
<feature type="transmembrane region" description="Helical" evidence="8">
    <location>
        <begin position="755"/>
        <end position="775"/>
    </location>
</feature>
<organism evidence="10 11">
    <name type="scientific">Crenobacter intestini</name>
    <dbReference type="NCBI Taxonomy" id="2563443"/>
    <lineage>
        <taxon>Bacteria</taxon>
        <taxon>Pseudomonadati</taxon>
        <taxon>Pseudomonadota</taxon>
        <taxon>Betaproteobacteria</taxon>
        <taxon>Neisseriales</taxon>
        <taxon>Neisseriaceae</taxon>
        <taxon>Crenobacter</taxon>
    </lineage>
</organism>
<dbReference type="EMBL" id="STGJ01000008">
    <property type="protein sequence ID" value="TIC83113.1"/>
    <property type="molecule type" value="Genomic_DNA"/>
</dbReference>
<dbReference type="InterPro" id="IPR044492">
    <property type="entry name" value="P_typ_ATPase_HD_dom"/>
</dbReference>
<reference evidence="10 11" key="1">
    <citation type="submission" date="2019-04" db="EMBL/GenBank/DDBJ databases">
        <title>Crenobacter sp. nov.</title>
        <authorList>
            <person name="Shi S."/>
        </authorList>
    </citation>
    <scope>NUCLEOTIDE SEQUENCE [LARGE SCALE GENOMIC DNA]</scope>
    <source>
        <strain evidence="10 11">GY 70310</strain>
    </source>
</reference>
<dbReference type="PROSITE" id="PS00154">
    <property type="entry name" value="ATPASE_E1_E2"/>
    <property type="match status" value="1"/>
</dbReference>
<feature type="transmembrane region" description="Helical" evidence="8">
    <location>
        <begin position="723"/>
        <end position="743"/>
    </location>
</feature>
<keyword evidence="6 8" id="KW-1133">Transmembrane helix</keyword>
<dbReference type="PRINTS" id="PR00119">
    <property type="entry name" value="CATATPASE"/>
</dbReference>
<dbReference type="GO" id="GO:0016887">
    <property type="term" value="F:ATP hydrolysis activity"/>
    <property type="evidence" value="ECO:0007669"/>
    <property type="project" value="InterPro"/>
</dbReference>
<dbReference type="GO" id="GO:0016020">
    <property type="term" value="C:membrane"/>
    <property type="evidence" value="ECO:0007669"/>
    <property type="project" value="UniProtKB-SubCell"/>
</dbReference>
<dbReference type="Proteomes" id="UP000308891">
    <property type="component" value="Unassembled WGS sequence"/>
</dbReference>
<dbReference type="InterPro" id="IPR023298">
    <property type="entry name" value="ATPase_P-typ_TM_dom_sf"/>
</dbReference>
<dbReference type="InterPro" id="IPR059000">
    <property type="entry name" value="ATPase_P-type_domA"/>
</dbReference>
<protein>
    <submittedName>
        <fullName evidence="10">HAD family hydrolase</fullName>
    </submittedName>
</protein>
<dbReference type="PANTHER" id="PTHR42861">
    <property type="entry name" value="CALCIUM-TRANSPORTING ATPASE"/>
    <property type="match status" value="1"/>
</dbReference>
<comment type="subcellular location">
    <subcellularLocation>
        <location evidence="1">Membrane</location>
        <topology evidence="1">Multi-pass membrane protein</topology>
    </subcellularLocation>
</comment>
<feature type="transmembrane region" description="Helical" evidence="8">
    <location>
        <begin position="690"/>
        <end position="717"/>
    </location>
</feature>
<dbReference type="Pfam" id="PF00690">
    <property type="entry name" value="Cation_ATPase_N"/>
    <property type="match status" value="1"/>
</dbReference>
<dbReference type="InterPro" id="IPR004014">
    <property type="entry name" value="ATPase_P-typ_cation-transptr_N"/>
</dbReference>
<evidence type="ECO:0000256" key="8">
    <source>
        <dbReference type="SAM" id="Phobius"/>
    </source>
</evidence>
<dbReference type="Gene3D" id="1.20.1110.10">
    <property type="entry name" value="Calcium-transporting ATPase, transmembrane domain"/>
    <property type="match status" value="1"/>
</dbReference>
<evidence type="ECO:0000313" key="11">
    <source>
        <dbReference type="Proteomes" id="UP000308891"/>
    </source>
</evidence>
<dbReference type="AlphaFoldDB" id="A0A4V6TSX2"/>
<keyword evidence="10" id="KW-0378">Hydrolase</keyword>
<comment type="caution">
    <text evidence="10">The sequence shown here is derived from an EMBL/GenBank/DDBJ whole genome shotgun (WGS) entry which is preliminary data.</text>
</comment>
<feature type="transmembrane region" description="Helical" evidence="8">
    <location>
        <begin position="619"/>
        <end position="642"/>
    </location>
</feature>
<evidence type="ECO:0000313" key="10">
    <source>
        <dbReference type="EMBL" id="TIC83113.1"/>
    </source>
</evidence>
<keyword evidence="4" id="KW-0067">ATP-binding</keyword>
<feature type="domain" description="Cation-transporting P-type ATPase N-terminal" evidence="9">
    <location>
        <begin position="1"/>
        <end position="59"/>
    </location>
</feature>
<dbReference type="SFLD" id="SFLDG00002">
    <property type="entry name" value="C1.7:_P-type_atpase_like"/>
    <property type="match status" value="1"/>
</dbReference>
<dbReference type="SFLD" id="SFLDS00003">
    <property type="entry name" value="Haloacid_Dehalogenase"/>
    <property type="match status" value="1"/>
</dbReference>
<evidence type="ECO:0000256" key="1">
    <source>
        <dbReference type="ARBA" id="ARBA00004141"/>
    </source>
</evidence>
<dbReference type="InterPro" id="IPR008250">
    <property type="entry name" value="ATPase_P-typ_transduc_dom_A_sf"/>
</dbReference>
<dbReference type="Gene3D" id="3.40.1110.10">
    <property type="entry name" value="Calcium-transporting ATPase, cytoplasmic domain N"/>
    <property type="match status" value="1"/>
</dbReference>
<dbReference type="NCBIfam" id="TIGR01494">
    <property type="entry name" value="ATPase_P-type"/>
    <property type="match status" value="2"/>
</dbReference>
<sequence>MPTNGLTSLQARERLARDGENTLPGQAPRGLVQIGADVVREPMFLLLMAAGGVYLSMGEPREALALLGFIAVIIVVTVLQAARTERALDALRELAAPPATVLRDGQWLRVPSRSLVVGDVIELAEGMRVPADACLTDAHECALDESLLTGESVPVAKAAGDEVMAGTLMVGGQAHATVRGTGRHTALGGIGASLGTLEAAASPLTRQLGKMTRTLAVAGGALSGLLALLVWLGGERWQQAVLAGITLAMGVLPQEFPVILTVFLALGARRLAAHGVLVRRLPALSTLGQVDVLCVDKTGTLTENRMQLARLWAGGETFDTAGDAPLPEPFHRVLEYAVLASEQTPLDPMERAFHRYANAQLAGSEHLHPGWQLNWEYALSPELPAMSHGWQDGGAGREIAAKGAPEAVAELCHLDAAHRQRVAQAARAMAADGLRVLGVARARWTDDTPPAIQHDFDFEWLGLAGLADRLKAGVPAAVAECARAGVRVVMISGDHPETARAIAREAGIAGAEVITGSQFGALDEAGRARVLARCSVFARVSPLAKLAIVRALQGAGHVVAMTGDGVNDAPALKAADVGLAMGARGTDVAREAAAMTLSDDSFTAIVGALSQARRMNANLAAALLYTFAVHVPIVVLSLAAVLLGLPPLLTPLCIAVLEILIDPACSVAFEADQGRADPLDAPPARHARPGGADIVAALAAGLAVALIAGGVYALALAQLAAPAARATAFATLLIASVLLIGALREQGLAALPKAARWVMVCGAVAPLPLLGFAPLSGAFGFAWPPPSMLLIALSGALASLPLARAARALARSATGHRASASPK</sequence>
<dbReference type="InterPro" id="IPR018303">
    <property type="entry name" value="ATPase_P-typ_P_site"/>
</dbReference>
<keyword evidence="5" id="KW-1278">Translocase</keyword>